<dbReference type="InterPro" id="IPR027417">
    <property type="entry name" value="P-loop_NTPase"/>
</dbReference>
<dbReference type="GO" id="GO:0019284">
    <property type="term" value="P:L-methionine salvage from S-adenosylmethionine"/>
    <property type="evidence" value="ECO:0007669"/>
    <property type="project" value="TreeGrafter"/>
</dbReference>
<dbReference type="Proteomes" id="UP000008841">
    <property type="component" value="Chromosome"/>
</dbReference>
<protein>
    <submittedName>
        <fullName evidence="2">Nucleoside phosphorylase-like protein</fullName>
    </submittedName>
</protein>
<dbReference type="STRING" id="290315.Clim_1354"/>
<dbReference type="GO" id="GO:0005829">
    <property type="term" value="C:cytosol"/>
    <property type="evidence" value="ECO:0007669"/>
    <property type="project" value="TreeGrafter"/>
</dbReference>
<name>B3ECZ0_CHLL2</name>
<dbReference type="GO" id="GO:0008930">
    <property type="term" value="F:methylthioadenosine nucleosidase activity"/>
    <property type="evidence" value="ECO:0007669"/>
    <property type="project" value="TreeGrafter"/>
</dbReference>
<dbReference type="GO" id="GO:0009116">
    <property type="term" value="P:nucleoside metabolic process"/>
    <property type="evidence" value="ECO:0007669"/>
    <property type="project" value="InterPro"/>
</dbReference>
<dbReference type="AlphaFoldDB" id="B3ECZ0"/>
<dbReference type="eggNOG" id="COG0775">
    <property type="taxonomic scope" value="Bacteria"/>
</dbReference>
<sequence>MGYQEIKLEDLIKIVQCDIALIVTATDTETEATHKKLSPLNGYSNILQAYDDANTYYGGVFGKYKVVHVQSNMGAIGRDSAIMTISNAIRTLSPKFVIMIGIAFGVDEKKQKIGDVLVSEGVLPYNNKRVGEKTIQRGLPAPASKILLNRFKSLKTWQYLINDSIFAEKIISPILSGEELIDNIDRRNELIKEFPVSKGGEMEGAGLFAACDGNVDWILVKGICDFADGNKSMNKKENQEIAINSALSLCLELFNSSYAFSVLGLTPIKDKSDVLYSFDQMFVDEILFEIYNKTSDRYYVIREQDMLFNRIMEQYCIWVHGISGCGKTNLILRSLILNEVDYTPISLASCIDLNVVELFGQILYDLEIKFGKLQNPLFNDTFSNICRNILFLLEYNCAYKKHVVFIEEIPISSENDYKEFVSHFFSLLISKKQNHGLNKVKFVLSSIKNPTDHIKPIQQKIHQQVKFIELKNWDSDDIDKLIDLICEQLNINLDEDLVVELKCKSKGSPRFVKKYFRNILAYYISDKINYKEVISETERELKNFHYE</sequence>
<dbReference type="EMBL" id="CP001097">
    <property type="protein sequence ID" value="ACD90415.1"/>
    <property type="molecule type" value="Genomic_DNA"/>
</dbReference>
<dbReference type="SUPFAM" id="SSF53167">
    <property type="entry name" value="Purine and uridine phosphorylases"/>
    <property type="match status" value="1"/>
</dbReference>
<dbReference type="HOGENOM" id="CLU_497573_0_0_10"/>
<dbReference type="KEGG" id="cli:Clim_1354"/>
<dbReference type="SUPFAM" id="SSF52540">
    <property type="entry name" value="P-loop containing nucleoside triphosphate hydrolases"/>
    <property type="match status" value="1"/>
</dbReference>
<dbReference type="Pfam" id="PF01048">
    <property type="entry name" value="PNP_UDP_1"/>
    <property type="match status" value="1"/>
</dbReference>
<dbReference type="InterPro" id="IPR000845">
    <property type="entry name" value="Nucleoside_phosphorylase_d"/>
</dbReference>
<evidence type="ECO:0000313" key="2">
    <source>
        <dbReference type="EMBL" id="ACD90415.1"/>
    </source>
</evidence>
<dbReference type="PANTHER" id="PTHR46832">
    <property type="entry name" value="5'-METHYLTHIOADENOSINE/S-ADENOSYLHOMOCYSTEINE NUCLEOSIDASE"/>
    <property type="match status" value="1"/>
</dbReference>
<evidence type="ECO:0000259" key="1">
    <source>
        <dbReference type="Pfam" id="PF01048"/>
    </source>
</evidence>
<dbReference type="InterPro" id="IPR035994">
    <property type="entry name" value="Nucleoside_phosphorylase_sf"/>
</dbReference>
<feature type="domain" description="Nucleoside phosphorylase" evidence="1">
    <location>
        <begin position="22"/>
        <end position="253"/>
    </location>
</feature>
<organism evidence="2 3">
    <name type="scientific">Chlorobium limicola (strain DSM 245 / NBRC 103803 / 6330)</name>
    <dbReference type="NCBI Taxonomy" id="290315"/>
    <lineage>
        <taxon>Bacteria</taxon>
        <taxon>Pseudomonadati</taxon>
        <taxon>Chlorobiota</taxon>
        <taxon>Chlorobiia</taxon>
        <taxon>Chlorobiales</taxon>
        <taxon>Chlorobiaceae</taxon>
        <taxon>Chlorobium/Pelodictyon group</taxon>
        <taxon>Chlorobium</taxon>
    </lineage>
</organism>
<reference evidence="2 3" key="1">
    <citation type="submission" date="2008-05" db="EMBL/GenBank/DDBJ databases">
        <title>Complete sequence of Chlorobium limicola DSM 245.</title>
        <authorList>
            <consortium name="US DOE Joint Genome Institute"/>
            <person name="Lucas S."/>
            <person name="Copeland A."/>
            <person name="Lapidus A."/>
            <person name="Glavina del Rio T."/>
            <person name="Dalin E."/>
            <person name="Tice H."/>
            <person name="Bruce D."/>
            <person name="Goodwin L."/>
            <person name="Pitluck S."/>
            <person name="Schmutz J."/>
            <person name="Larimer F."/>
            <person name="Land M."/>
            <person name="Hauser L."/>
            <person name="Kyrpides N."/>
            <person name="Ovchinnikova G."/>
            <person name="Zhao F."/>
            <person name="Li T."/>
            <person name="Liu Z."/>
            <person name="Overmann J."/>
            <person name="Bryant D.A."/>
            <person name="Richardson P."/>
        </authorList>
    </citation>
    <scope>NUCLEOTIDE SEQUENCE [LARGE SCALE GENOMIC DNA]</scope>
    <source>
        <strain evidence="3">DSM 245 / NBRC 103803 / 6330</strain>
    </source>
</reference>
<dbReference type="PANTHER" id="PTHR46832:SF1">
    <property type="entry name" value="5'-METHYLTHIOADENOSINE_S-ADENOSYLHOMOCYSTEINE NUCLEOSIDASE"/>
    <property type="match status" value="1"/>
</dbReference>
<dbReference type="GO" id="GO:0008782">
    <property type="term" value="F:adenosylhomocysteine nucleosidase activity"/>
    <property type="evidence" value="ECO:0007669"/>
    <property type="project" value="TreeGrafter"/>
</dbReference>
<gene>
    <name evidence="2" type="ordered locus">Clim_1354</name>
</gene>
<evidence type="ECO:0000313" key="3">
    <source>
        <dbReference type="Proteomes" id="UP000008841"/>
    </source>
</evidence>
<dbReference type="RefSeq" id="WP_012466292.1">
    <property type="nucleotide sequence ID" value="NC_010803.1"/>
</dbReference>
<proteinExistence type="predicted"/>
<dbReference type="OrthoDB" id="5519916at2"/>
<dbReference type="Gene3D" id="3.40.50.1580">
    <property type="entry name" value="Nucleoside phosphorylase domain"/>
    <property type="match status" value="1"/>
</dbReference>
<accession>B3ECZ0</accession>